<gene>
    <name evidence="2" type="ORF">ACFSNB_11715</name>
</gene>
<evidence type="ECO:0000313" key="2">
    <source>
        <dbReference type="EMBL" id="MFD2234473.1"/>
    </source>
</evidence>
<dbReference type="InterPro" id="IPR010642">
    <property type="entry name" value="Invasion_prot_B"/>
</dbReference>
<dbReference type="EMBL" id="JBHUIY010000022">
    <property type="protein sequence ID" value="MFD2234473.1"/>
    <property type="molecule type" value="Genomic_DNA"/>
</dbReference>
<reference evidence="3" key="1">
    <citation type="journal article" date="2019" name="Int. J. Syst. Evol. Microbiol.">
        <title>The Global Catalogue of Microorganisms (GCM) 10K type strain sequencing project: providing services to taxonomists for standard genome sequencing and annotation.</title>
        <authorList>
            <consortium name="The Broad Institute Genomics Platform"/>
            <consortium name="The Broad Institute Genome Sequencing Center for Infectious Disease"/>
            <person name="Wu L."/>
            <person name="Ma J."/>
        </authorList>
    </citation>
    <scope>NUCLEOTIDE SEQUENCE [LARGE SCALE GENOMIC DNA]</scope>
    <source>
        <strain evidence="3">KCTC 15012</strain>
    </source>
</reference>
<keyword evidence="1" id="KW-0732">Signal</keyword>
<evidence type="ECO:0000313" key="3">
    <source>
        <dbReference type="Proteomes" id="UP001597296"/>
    </source>
</evidence>
<dbReference type="Gene3D" id="2.60.40.1880">
    <property type="entry name" value="Invasion associated locus B (IalB) protein"/>
    <property type="match status" value="1"/>
</dbReference>
<organism evidence="2 3">
    <name type="scientific">Phaeospirillum tilakii</name>
    <dbReference type="NCBI Taxonomy" id="741673"/>
    <lineage>
        <taxon>Bacteria</taxon>
        <taxon>Pseudomonadati</taxon>
        <taxon>Pseudomonadota</taxon>
        <taxon>Alphaproteobacteria</taxon>
        <taxon>Rhodospirillales</taxon>
        <taxon>Rhodospirillaceae</taxon>
        <taxon>Phaeospirillum</taxon>
    </lineage>
</organism>
<feature type="chain" id="PRO_5046833713" evidence="1">
    <location>
        <begin position="23"/>
        <end position="177"/>
    </location>
</feature>
<dbReference type="RefSeq" id="WP_377316719.1">
    <property type="nucleotide sequence ID" value="NZ_JBHUIY010000022.1"/>
</dbReference>
<protein>
    <submittedName>
        <fullName evidence="2">Invasion associated locus B family protein</fullName>
    </submittedName>
</protein>
<sequence>MISRLATVVALSLLWLLGPAVAADKAAADASKRLGSFGSWEAFAYGDGAAKTCYLAAAATKVTGGESGKTSTFLIVTHRPGAKSQDEVSLNGSYGFKKESDVELQIGTVKHVLFTRGDRAWARDADTDKAIIAALRKAKDASLHATPAKGAALSATIPLNGFGTALAAADKACGIKR</sequence>
<feature type="signal peptide" evidence="1">
    <location>
        <begin position="1"/>
        <end position="22"/>
    </location>
</feature>
<dbReference type="Proteomes" id="UP001597296">
    <property type="component" value="Unassembled WGS sequence"/>
</dbReference>
<comment type="caution">
    <text evidence="2">The sequence shown here is derived from an EMBL/GenBank/DDBJ whole genome shotgun (WGS) entry which is preliminary data.</text>
</comment>
<evidence type="ECO:0000256" key="1">
    <source>
        <dbReference type="SAM" id="SignalP"/>
    </source>
</evidence>
<proteinExistence type="predicted"/>
<name>A0ABW5CEK3_9PROT</name>
<accession>A0ABW5CEK3</accession>
<keyword evidence="3" id="KW-1185">Reference proteome</keyword>
<dbReference type="Pfam" id="PF06776">
    <property type="entry name" value="IalB"/>
    <property type="match status" value="1"/>
</dbReference>
<dbReference type="InterPro" id="IPR038696">
    <property type="entry name" value="IalB_sf"/>
</dbReference>